<dbReference type="EMBL" id="JASSZA010000017">
    <property type="protein sequence ID" value="KAK2090263.1"/>
    <property type="molecule type" value="Genomic_DNA"/>
</dbReference>
<evidence type="ECO:0000256" key="1">
    <source>
        <dbReference type="SAM" id="MobiDB-lite"/>
    </source>
</evidence>
<evidence type="ECO:0000313" key="2">
    <source>
        <dbReference type="EMBL" id="KAK2090263.1"/>
    </source>
</evidence>
<feature type="non-terminal residue" evidence="2">
    <location>
        <position position="85"/>
    </location>
</feature>
<feature type="non-terminal residue" evidence="2">
    <location>
        <position position="1"/>
    </location>
</feature>
<accession>A0ABQ9U0T0</accession>
<feature type="compositionally biased region" description="Basic and acidic residues" evidence="1">
    <location>
        <begin position="1"/>
        <end position="14"/>
    </location>
</feature>
<comment type="caution">
    <text evidence="2">The sequence shown here is derived from an EMBL/GenBank/DDBJ whole genome shotgun (WGS) entry which is preliminary data.</text>
</comment>
<evidence type="ECO:0000313" key="3">
    <source>
        <dbReference type="Proteomes" id="UP001266305"/>
    </source>
</evidence>
<feature type="region of interest" description="Disordered" evidence="1">
    <location>
        <begin position="1"/>
        <end position="54"/>
    </location>
</feature>
<protein>
    <submittedName>
        <fullName evidence="2">Uncharacterized protein</fullName>
    </submittedName>
</protein>
<keyword evidence="3" id="KW-1185">Reference proteome</keyword>
<gene>
    <name evidence="2" type="ORF">P7K49_031519</name>
</gene>
<sequence>ARQGHRKEESDYSKDGQCSRQPERTLQPPRIVALERQPARRSSRGGGTLSAPTALHAGDVSTECSMKRLCSACQPWVRADAEDTA</sequence>
<organism evidence="2 3">
    <name type="scientific">Saguinus oedipus</name>
    <name type="common">Cotton-top tamarin</name>
    <name type="synonym">Oedipomidas oedipus</name>
    <dbReference type="NCBI Taxonomy" id="9490"/>
    <lineage>
        <taxon>Eukaryota</taxon>
        <taxon>Metazoa</taxon>
        <taxon>Chordata</taxon>
        <taxon>Craniata</taxon>
        <taxon>Vertebrata</taxon>
        <taxon>Euteleostomi</taxon>
        <taxon>Mammalia</taxon>
        <taxon>Eutheria</taxon>
        <taxon>Euarchontoglires</taxon>
        <taxon>Primates</taxon>
        <taxon>Haplorrhini</taxon>
        <taxon>Platyrrhini</taxon>
        <taxon>Cebidae</taxon>
        <taxon>Callitrichinae</taxon>
        <taxon>Saguinus</taxon>
    </lineage>
</organism>
<reference evidence="2 3" key="1">
    <citation type="submission" date="2023-05" db="EMBL/GenBank/DDBJ databases">
        <title>B98-5 Cell Line De Novo Hybrid Assembly: An Optical Mapping Approach.</title>
        <authorList>
            <person name="Kananen K."/>
            <person name="Auerbach J.A."/>
            <person name="Kautto E."/>
            <person name="Blachly J.S."/>
        </authorList>
    </citation>
    <scope>NUCLEOTIDE SEQUENCE [LARGE SCALE GENOMIC DNA]</scope>
    <source>
        <strain evidence="2">B95-8</strain>
        <tissue evidence="2">Cell line</tissue>
    </source>
</reference>
<dbReference type="Proteomes" id="UP001266305">
    <property type="component" value="Unassembled WGS sequence"/>
</dbReference>
<name>A0ABQ9U0T0_SAGOE</name>
<proteinExistence type="predicted"/>